<dbReference type="Gene3D" id="2.10.220.10">
    <property type="entry name" value="Hormone Receptor, Insulin-like Growth Factor Receptor 1, Chain A, domain 2"/>
    <property type="match status" value="2"/>
</dbReference>
<evidence type="ECO:0008006" key="5">
    <source>
        <dbReference type="Google" id="ProtNLM"/>
    </source>
</evidence>
<dbReference type="PANTHER" id="PTHR45756:SF1">
    <property type="entry name" value="PROTEIN KINASE DOMAIN CONTAINING PROTEIN"/>
    <property type="match status" value="1"/>
</dbReference>
<evidence type="ECO:0000313" key="4">
    <source>
        <dbReference type="Proteomes" id="UP000008068"/>
    </source>
</evidence>
<dbReference type="STRING" id="135651.G0NK14"/>
<protein>
    <recommendedName>
        <fullName evidence="5">Growth factor receptor domain-containing protein</fullName>
    </recommendedName>
</protein>
<dbReference type="eggNOG" id="KOG3525">
    <property type="taxonomic scope" value="Eukaryota"/>
</dbReference>
<dbReference type="EMBL" id="GL379898">
    <property type="protein sequence ID" value="EGT32851.1"/>
    <property type="molecule type" value="Genomic_DNA"/>
</dbReference>
<feature type="transmembrane region" description="Helical" evidence="2">
    <location>
        <begin position="239"/>
        <end position="259"/>
    </location>
</feature>
<accession>G0NK14</accession>
<gene>
    <name evidence="3" type="ORF">CAEBREN_32408</name>
</gene>
<dbReference type="Proteomes" id="UP000008068">
    <property type="component" value="Unassembled WGS sequence"/>
</dbReference>
<dbReference type="AlphaFoldDB" id="G0NK14"/>
<keyword evidence="2" id="KW-0472">Membrane</keyword>
<dbReference type="PANTHER" id="PTHR45756">
    <property type="entry name" value="PALMITOYLTRANSFERASE"/>
    <property type="match status" value="1"/>
</dbReference>
<dbReference type="InterPro" id="IPR053215">
    <property type="entry name" value="TKL_Ser/Thr_kinase"/>
</dbReference>
<reference evidence="4" key="1">
    <citation type="submission" date="2011-07" db="EMBL/GenBank/DDBJ databases">
        <authorList>
            <consortium name="Caenorhabditis brenneri Sequencing and Analysis Consortium"/>
            <person name="Wilson R.K."/>
        </authorList>
    </citation>
    <scope>NUCLEOTIDE SEQUENCE [LARGE SCALE GENOMIC DNA]</scope>
    <source>
        <strain evidence="4">PB2801</strain>
    </source>
</reference>
<organism evidence="4">
    <name type="scientific">Caenorhabditis brenneri</name>
    <name type="common">Nematode worm</name>
    <dbReference type="NCBI Taxonomy" id="135651"/>
    <lineage>
        <taxon>Eukaryota</taxon>
        <taxon>Metazoa</taxon>
        <taxon>Ecdysozoa</taxon>
        <taxon>Nematoda</taxon>
        <taxon>Chromadorea</taxon>
        <taxon>Rhabditida</taxon>
        <taxon>Rhabditina</taxon>
        <taxon>Rhabditomorpha</taxon>
        <taxon>Rhabditoidea</taxon>
        <taxon>Rhabditidae</taxon>
        <taxon>Peloderinae</taxon>
        <taxon>Caenorhabditis</taxon>
    </lineage>
</organism>
<evidence type="ECO:0000313" key="3">
    <source>
        <dbReference type="EMBL" id="EGT32851.1"/>
    </source>
</evidence>
<dbReference type="CDD" id="cd00064">
    <property type="entry name" value="FU"/>
    <property type="match status" value="2"/>
</dbReference>
<keyword evidence="4" id="KW-1185">Reference proteome</keyword>
<keyword evidence="2" id="KW-1133">Transmembrane helix</keyword>
<name>G0NK14_CAEBE</name>
<feature type="transmembrane region" description="Helical" evidence="2">
    <location>
        <begin position="318"/>
        <end position="337"/>
    </location>
</feature>
<sequence>MTILPTLLPQFKFSKNLKTEMWETVEETAPISFPDLKSAENCHSECNGGCTESNSATSCFACKHLTQTLRNKGGSGFKCVQKCDDTYYLDGDKCKMCSSHCHTCTKAEVCETCPGSLLLIDVDNMPHYDHGKCVESCPPGLVADYESNLVQAKCIWRKDLCGDGYYINAVGKCDLCDSACETCTAPGPMSCEKCSKGYGKGSIGYCRPCCAPGAGKSWQCEDCSKPDPELSISSESSSGFGWIFWITVFSIAACGVCACRKCVNDAKGSNHITLILSSYRYAPLPHYNATNGAVNLGVNSDDDEEEEDVFVNIGMPTILVVVQVAVICLVLGVVFYACQRQRVRDSTPGAPAPSAPEDVAMTSLSSGASEEEQLRKAIAADEIVERNRNSWEVTLEESSHWHWEHSRQEKSSSSYWKLNSFLSSRPSSFSISFSHLQPNLSMILVCIFAAIHRQFAVEETAPISFPDLKSAENCHSECNGGCTESNSATSCFACKHLTQTLRNKGGSGFKCVQKCDDTYYLDGDKCKMCSSHCHTCTKAEVCETCPGSLLLIDVDNMPHYDHGKCVESCPPGLVADYESNLVQAKCIWRKDLCGDGYYINAVGKCDLCDSACETCTAPGPMSCEKCSKGYGKGSIGYCRPCCAPGAGKSWQCEDCSKPDPELSKSSESSSGFGWIFWITVLSIAACGVCACRKCVNDAKGSNVEYAPLPHYNATNGAVNLGVNSDDDEEEDDVFVNVPASQAV</sequence>
<dbReference type="SUPFAM" id="SSF57184">
    <property type="entry name" value="Growth factor receptor domain"/>
    <property type="match status" value="3"/>
</dbReference>
<dbReference type="OrthoDB" id="300641at2759"/>
<evidence type="ECO:0000256" key="1">
    <source>
        <dbReference type="SAM" id="MobiDB-lite"/>
    </source>
</evidence>
<proteinExistence type="predicted"/>
<dbReference type="SMART" id="SM00261">
    <property type="entry name" value="FU"/>
    <property type="match status" value="6"/>
</dbReference>
<dbReference type="InterPro" id="IPR006212">
    <property type="entry name" value="Furin_repeat"/>
</dbReference>
<keyword evidence="2" id="KW-0812">Transmembrane</keyword>
<dbReference type="InParanoid" id="G0NK14"/>
<dbReference type="HOGENOM" id="CLU_373948_0_0_1"/>
<dbReference type="InterPro" id="IPR009030">
    <property type="entry name" value="Growth_fac_rcpt_cys_sf"/>
</dbReference>
<feature type="region of interest" description="Disordered" evidence="1">
    <location>
        <begin position="346"/>
        <end position="370"/>
    </location>
</feature>
<evidence type="ECO:0000256" key="2">
    <source>
        <dbReference type="SAM" id="Phobius"/>
    </source>
</evidence>